<proteinExistence type="predicted"/>
<comment type="caution">
    <text evidence="2">The sequence shown here is derived from an EMBL/GenBank/DDBJ whole genome shotgun (WGS) entry which is preliminary data.</text>
</comment>
<gene>
    <name evidence="2" type="ORF">C7212DRAFT_348490</name>
</gene>
<accession>A0A317SDT0</accession>
<name>A0A317SDT0_9PEZI</name>
<reference evidence="2 3" key="1">
    <citation type="submission" date="2018-03" db="EMBL/GenBank/DDBJ databases">
        <title>Genomes of Pezizomycetes fungi and the evolution of truffles.</title>
        <authorList>
            <person name="Murat C."/>
            <person name="Payen T."/>
            <person name="Noel B."/>
            <person name="Kuo A."/>
            <person name="Martin F.M."/>
        </authorList>
    </citation>
    <scope>NUCLEOTIDE SEQUENCE [LARGE SCALE GENOMIC DNA]</scope>
    <source>
        <strain evidence="2">091103-1</strain>
    </source>
</reference>
<dbReference type="EMBL" id="PYWC01000130">
    <property type="protein sequence ID" value="PWW71877.1"/>
    <property type="molecule type" value="Genomic_DNA"/>
</dbReference>
<feature type="region of interest" description="Disordered" evidence="1">
    <location>
        <begin position="76"/>
        <end position="160"/>
    </location>
</feature>
<evidence type="ECO:0000313" key="3">
    <source>
        <dbReference type="Proteomes" id="UP000246991"/>
    </source>
</evidence>
<protein>
    <submittedName>
        <fullName evidence="2">Uncharacterized protein</fullName>
    </submittedName>
</protein>
<feature type="region of interest" description="Disordered" evidence="1">
    <location>
        <begin position="35"/>
        <end position="61"/>
    </location>
</feature>
<dbReference type="AlphaFoldDB" id="A0A317SDT0"/>
<sequence length="160" mass="17524">MTRRRYQCQTSHTPSIRVVSRALLNRASLKLSYTQRTMSKDRKTRPQSHNDTSCAHGHNLTRAAHPTAILAIEIDSPNPLLAPPPPNSQEFHALTRRPTNTDHPLTDRPTDRPTDTHKNWSGHTDEVLGLDSEGGLISSLGGPVGSGEVEAEVGGVLVRE</sequence>
<organism evidence="2 3">
    <name type="scientific">Tuber magnatum</name>
    <name type="common">white Piedmont truffle</name>
    <dbReference type="NCBI Taxonomy" id="42249"/>
    <lineage>
        <taxon>Eukaryota</taxon>
        <taxon>Fungi</taxon>
        <taxon>Dikarya</taxon>
        <taxon>Ascomycota</taxon>
        <taxon>Pezizomycotina</taxon>
        <taxon>Pezizomycetes</taxon>
        <taxon>Pezizales</taxon>
        <taxon>Tuberaceae</taxon>
        <taxon>Tuber</taxon>
    </lineage>
</organism>
<evidence type="ECO:0000256" key="1">
    <source>
        <dbReference type="SAM" id="MobiDB-lite"/>
    </source>
</evidence>
<feature type="compositionally biased region" description="Basic and acidic residues" evidence="1">
    <location>
        <begin position="104"/>
        <end position="126"/>
    </location>
</feature>
<keyword evidence="3" id="KW-1185">Reference proteome</keyword>
<dbReference type="Proteomes" id="UP000246991">
    <property type="component" value="Unassembled WGS sequence"/>
</dbReference>
<feature type="compositionally biased region" description="Low complexity" evidence="1">
    <location>
        <begin position="146"/>
        <end position="160"/>
    </location>
</feature>
<evidence type="ECO:0000313" key="2">
    <source>
        <dbReference type="EMBL" id="PWW71877.1"/>
    </source>
</evidence>